<dbReference type="FunFam" id="2.60.260.20:FF:000015">
    <property type="entry name" value="Heat shock protein 40"/>
    <property type="match status" value="1"/>
</dbReference>
<evidence type="ECO:0000256" key="1">
    <source>
        <dbReference type="ARBA" id="ARBA00023186"/>
    </source>
</evidence>
<comment type="caution">
    <text evidence="4">The sequence shown here is derived from an EMBL/GenBank/DDBJ whole genome shotgun (WGS) entry which is preliminary data.</text>
</comment>
<dbReference type="AlphaFoldDB" id="A0A9Q0JQX8"/>
<feature type="compositionally biased region" description="Low complexity" evidence="2">
    <location>
        <begin position="168"/>
        <end position="182"/>
    </location>
</feature>
<keyword evidence="1" id="KW-0143">Chaperone</keyword>
<feature type="compositionally biased region" description="Low complexity" evidence="2">
    <location>
        <begin position="116"/>
        <end position="131"/>
    </location>
</feature>
<dbReference type="InterPro" id="IPR002939">
    <property type="entry name" value="DnaJ_C"/>
</dbReference>
<feature type="compositionally biased region" description="Pro residues" evidence="2">
    <location>
        <begin position="156"/>
        <end position="165"/>
    </location>
</feature>
<dbReference type="GO" id="GO:0051087">
    <property type="term" value="F:protein-folding chaperone binding"/>
    <property type="evidence" value="ECO:0007669"/>
    <property type="project" value="TreeGrafter"/>
</dbReference>
<evidence type="ECO:0000313" key="5">
    <source>
        <dbReference type="Proteomes" id="UP001141806"/>
    </source>
</evidence>
<protein>
    <recommendedName>
        <fullName evidence="3">Chaperone DnaJ C-terminal domain-containing protein</fullName>
    </recommendedName>
</protein>
<accession>A0A9Q0JQX8</accession>
<dbReference type="OrthoDB" id="550424at2759"/>
<dbReference type="SUPFAM" id="SSF49493">
    <property type="entry name" value="HSP40/DnaJ peptide-binding domain"/>
    <property type="match status" value="2"/>
</dbReference>
<evidence type="ECO:0000259" key="3">
    <source>
        <dbReference type="Pfam" id="PF01556"/>
    </source>
</evidence>
<keyword evidence="5" id="KW-1185">Reference proteome</keyword>
<dbReference type="EMBL" id="JAMYWD010001128">
    <property type="protein sequence ID" value="KAJ4945339.1"/>
    <property type="molecule type" value="Genomic_DNA"/>
</dbReference>
<dbReference type="Pfam" id="PF01556">
    <property type="entry name" value="DnaJ_C"/>
    <property type="match status" value="1"/>
</dbReference>
<dbReference type="Gene3D" id="2.60.260.20">
    <property type="entry name" value="Urease metallochaperone UreE, N-terminal domain"/>
    <property type="match status" value="2"/>
</dbReference>
<evidence type="ECO:0000313" key="4">
    <source>
        <dbReference type="EMBL" id="KAJ4945339.1"/>
    </source>
</evidence>
<feature type="compositionally biased region" description="Low complexity" evidence="2">
    <location>
        <begin position="141"/>
        <end position="155"/>
    </location>
</feature>
<feature type="domain" description="Chaperone DnaJ C-terminal" evidence="3">
    <location>
        <begin position="215"/>
        <end position="373"/>
    </location>
</feature>
<proteinExistence type="predicted"/>
<dbReference type="PANTHER" id="PTHR24078">
    <property type="entry name" value="DNAJ HOMOLOG SUBFAMILY C MEMBER"/>
    <property type="match status" value="1"/>
</dbReference>
<reference evidence="4" key="1">
    <citation type="journal article" date="2023" name="Plant J.">
        <title>The genome of the king protea, Protea cynaroides.</title>
        <authorList>
            <person name="Chang J."/>
            <person name="Duong T.A."/>
            <person name="Schoeman C."/>
            <person name="Ma X."/>
            <person name="Roodt D."/>
            <person name="Barker N."/>
            <person name="Li Z."/>
            <person name="Van de Peer Y."/>
            <person name="Mizrachi E."/>
        </authorList>
    </citation>
    <scope>NUCLEOTIDE SEQUENCE</scope>
    <source>
        <tissue evidence="4">Young leaves</tissue>
    </source>
</reference>
<dbReference type="CDD" id="cd10747">
    <property type="entry name" value="DnaJ_C"/>
    <property type="match status" value="1"/>
</dbReference>
<dbReference type="GO" id="GO:0006457">
    <property type="term" value="P:protein folding"/>
    <property type="evidence" value="ECO:0007669"/>
    <property type="project" value="InterPro"/>
</dbReference>
<gene>
    <name evidence="4" type="ORF">NE237_016299</name>
</gene>
<dbReference type="Proteomes" id="UP001141806">
    <property type="component" value="Unassembled WGS sequence"/>
</dbReference>
<feature type="compositionally biased region" description="Polar residues" evidence="2">
    <location>
        <begin position="102"/>
        <end position="111"/>
    </location>
</feature>
<dbReference type="PANTHER" id="PTHR24078:SF522">
    <property type="entry name" value="DNAJ CHAPERONE C-TERMINAL DOMAIN-CONTAINING PROTEIN"/>
    <property type="match status" value="1"/>
</dbReference>
<organism evidence="4 5">
    <name type="scientific">Protea cynaroides</name>
    <dbReference type="NCBI Taxonomy" id="273540"/>
    <lineage>
        <taxon>Eukaryota</taxon>
        <taxon>Viridiplantae</taxon>
        <taxon>Streptophyta</taxon>
        <taxon>Embryophyta</taxon>
        <taxon>Tracheophyta</taxon>
        <taxon>Spermatophyta</taxon>
        <taxon>Magnoliopsida</taxon>
        <taxon>Proteales</taxon>
        <taxon>Proteaceae</taxon>
        <taxon>Protea</taxon>
    </lineage>
</organism>
<dbReference type="GO" id="GO:0005829">
    <property type="term" value="C:cytosol"/>
    <property type="evidence" value="ECO:0007669"/>
    <property type="project" value="TreeGrafter"/>
</dbReference>
<dbReference type="InterPro" id="IPR051339">
    <property type="entry name" value="DnaJ_subfamily_B"/>
</dbReference>
<name>A0A9Q0JQX8_9MAGN</name>
<sequence>MGERHARSASDSQGNLGVAKGSSIKEVCKAYKSMVTRWYPAEKSSATKTENVTTLEDCFEKQEDANMYGGQDYSRDNGGDYPSTADRMFNLHHRNIEDQFYTPSLLATPTNRRYRSPSPMSSPLARSCPTSPNEPLPPPLSKSSSRRSNSNTIPTSPIPNSPGEPPLSSTSRRSTNSSIPISPGEPPILRSMSRRNSSTPIMFSSSTARAKPPPVEMELECTLEELLQGVTKKIDVTKDVITNTGLVVQEEETLTIKVKPGWKKGTKITFEGMGDERPGFVAADIIFVIAEKSHPIFKREDNDLILSVEIPLVKALTGCILSVPLLGGEKMVLALDEIVYPGFVKKIPGQGMPDPKEHGRRGNLQVKIQVNFPTQLSDEQCSEVVKVLQDCS</sequence>
<dbReference type="GO" id="GO:0051082">
    <property type="term" value="F:unfolded protein binding"/>
    <property type="evidence" value="ECO:0007669"/>
    <property type="project" value="InterPro"/>
</dbReference>
<dbReference type="InterPro" id="IPR008971">
    <property type="entry name" value="HSP40/DnaJ_pept-bd"/>
</dbReference>
<evidence type="ECO:0000256" key="2">
    <source>
        <dbReference type="SAM" id="MobiDB-lite"/>
    </source>
</evidence>
<dbReference type="FunFam" id="2.60.260.20:FF:000006">
    <property type="entry name" value="DnaJ subfamily B member 13"/>
    <property type="match status" value="1"/>
</dbReference>
<feature type="region of interest" description="Disordered" evidence="2">
    <location>
        <begin position="102"/>
        <end position="193"/>
    </location>
</feature>